<protein>
    <submittedName>
        <fullName evidence="1">Uncharacterized protein</fullName>
    </submittedName>
</protein>
<reference evidence="1" key="2">
    <citation type="journal article" date="2015" name="Fish Shellfish Immunol.">
        <title>Early steps in the European eel (Anguilla anguilla)-Vibrio vulnificus interaction in the gills: Role of the RtxA13 toxin.</title>
        <authorList>
            <person name="Callol A."/>
            <person name="Pajuelo D."/>
            <person name="Ebbesson L."/>
            <person name="Teles M."/>
            <person name="MacKenzie S."/>
            <person name="Amaro C."/>
        </authorList>
    </citation>
    <scope>NUCLEOTIDE SEQUENCE</scope>
</reference>
<proteinExistence type="predicted"/>
<reference evidence="1" key="1">
    <citation type="submission" date="2014-11" db="EMBL/GenBank/DDBJ databases">
        <authorList>
            <person name="Amaro Gonzalez C."/>
        </authorList>
    </citation>
    <scope>NUCLEOTIDE SEQUENCE</scope>
</reference>
<accession>A0A0E9RTI9</accession>
<organism evidence="1">
    <name type="scientific">Anguilla anguilla</name>
    <name type="common">European freshwater eel</name>
    <name type="synonym">Muraena anguilla</name>
    <dbReference type="NCBI Taxonomy" id="7936"/>
    <lineage>
        <taxon>Eukaryota</taxon>
        <taxon>Metazoa</taxon>
        <taxon>Chordata</taxon>
        <taxon>Craniata</taxon>
        <taxon>Vertebrata</taxon>
        <taxon>Euteleostomi</taxon>
        <taxon>Actinopterygii</taxon>
        <taxon>Neopterygii</taxon>
        <taxon>Teleostei</taxon>
        <taxon>Anguilliformes</taxon>
        <taxon>Anguillidae</taxon>
        <taxon>Anguilla</taxon>
    </lineage>
</organism>
<sequence length="95" mass="11164">MEFHPLLSSSVIPRDPCGSCGWLFVHWRCRRFFRMCAGNRFILRWPPLAVEVQWWGLHAAIVTVLECDPPFLTVLVRPLLSVCCTARRQFYDTKR</sequence>
<dbReference type="EMBL" id="GBXM01076405">
    <property type="protein sequence ID" value="JAH32172.1"/>
    <property type="molecule type" value="Transcribed_RNA"/>
</dbReference>
<evidence type="ECO:0000313" key="1">
    <source>
        <dbReference type="EMBL" id="JAH32172.1"/>
    </source>
</evidence>
<dbReference type="AlphaFoldDB" id="A0A0E9RTI9"/>
<name>A0A0E9RTI9_ANGAN</name>